<dbReference type="InterPro" id="IPR003594">
    <property type="entry name" value="HATPase_dom"/>
</dbReference>
<dbReference type="InterPro" id="IPR035965">
    <property type="entry name" value="PAS-like_dom_sf"/>
</dbReference>
<dbReference type="Gene3D" id="3.40.50.2300">
    <property type="match status" value="1"/>
</dbReference>
<evidence type="ECO:0000313" key="11">
    <source>
        <dbReference type="Proteomes" id="UP000182146"/>
    </source>
</evidence>
<dbReference type="InterPro" id="IPR013656">
    <property type="entry name" value="PAS_4"/>
</dbReference>
<dbReference type="InterPro" id="IPR036890">
    <property type="entry name" value="HATPase_C_sf"/>
</dbReference>
<dbReference type="EMBL" id="FNGU01000006">
    <property type="protein sequence ID" value="SDM47546.1"/>
    <property type="molecule type" value="Genomic_DNA"/>
</dbReference>
<dbReference type="Gene3D" id="3.30.450.20">
    <property type="entry name" value="PAS domain"/>
    <property type="match status" value="2"/>
</dbReference>
<evidence type="ECO:0000256" key="4">
    <source>
        <dbReference type="PROSITE-ProRule" id="PRU00169"/>
    </source>
</evidence>
<dbReference type="SUPFAM" id="SSF55785">
    <property type="entry name" value="PYP-like sensor domain (PAS domain)"/>
    <property type="match status" value="2"/>
</dbReference>
<dbReference type="Proteomes" id="UP000182146">
    <property type="component" value="Unassembled WGS sequence"/>
</dbReference>
<dbReference type="InterPro" id="IPR001789">
    <property type="entry name" value="Sig_transdc_resp-reg_receiver"/>
</dbReference>
<dbReference type="CDD" id="cd00130">
    <property type="entry name" value="PAS"/>
    <property type="match status" value="2"/>
</dbReference>
<protein>
    <recommendedName>
        <fullName evidence="2">histidine kinase</fullName>
        <ecNumber evidence="2">2.7.13.3</ecNumber>
    </recommendedName>
</protein>
<evidence type="ECO:0000256" key="5">
    <source>
        <dbReference type="SAM" id="Coils"/>
    </source>
</evidence>
<dbReference type="InterPro" id="IPR000014">
    <property type="entry name" value="PAS"/>
</dbReference>
<dbReference type="GO" id="GO:0000155">
    <property type="term" value="F:phosphorelay sensor kinase activity"/>
    <property type="evidence" value="ECO:0007669"/>
    <property type="project" value="InterPro"/>
</dbReference>
<keyword evidence="5" id="KW-0175">Coiled coil</keyword>
<comment type="catalytic activity">
    <reaction evidence="1">
        <text>ATP + protein L-histidine = ADP + protein N-phospho-L-histidine.</text>
        <dbReference type="EC" id="2.7.13.3"/>
    </reaction>
</comment>
<feature type="modified residue" description="4-aspartylphosphate" evidence="4">
    <location>
        <position position="607"/>
    </location>
</feature>
<dbReference type="InterPro" id="IPR011006">
    <property type="entry name" value="CheY-like_superfamily"/>
</dbReference>
<dbReference type="InterPro" id="IPR000700">
    <property type="entry name" value="PAS-assoc_C"/>
</dbReference>
<dbReference type="Pfam" id="PF00512">
    <property type="entry name" value="HisKA"/>
    <property type="match status" value="1"/>
</dbReference>
<feature type="domain" description="PAC" evidence="9">
    <location>
        <begin position="111"/>
        <end position="166"/>
    </location>
</feature>
<evidence type="ECO:0000256" key="3">
    <source>
        <dbReference type="ARBA" id="ARBA00022553"/>
    </source>
</evidence>
<feature type="coiled-coil region" evidence="5">
    <location>
        <begin position="8"/>
        <end position="45"/>
    </location>
</feature>
<dbReference type="PROSITE" id="PS50110">
    <property type="entry name" value="RESPONSE_REGULATORY"/>
    <property type="match status" value="1"/>
</dbReference>
<dbReference type="InterPro" id="IPR004358">
    <property type="entry name" value="Sig_transdc_His_kin-like_C"/>
</dbReference>
<dbReference type="SUPFAM" id="SSF52172">
    <property type="entry name" value="CheY-like"/>
    <property type="match status" value="1"/>
</dbReference>
<dbReference type="InterPro" id="IPR003661">
    <property type="entry name" value="HisK_dim/P_dom"/>
</dbReference>
<dbReference type="InterPro" id="IPR013655">
    <property type="entry name" value="PAS_fold_3"/>
</dbReference>
<dbReference type="SMART" id="SM00086">
    <property type="entry name" value="PAC"/>
    <property type="match status" value="2"/>
</dbReference>
<dbReference type="SUPFAM" id="SSF55874">
    <property type="entry name" value="ATPase domain of HSP90 chaperone/DNA topoisomerase II/histidine kinase"/>
    <property type="match status" value="1"/>
</dbReference>
<dbReference type="InterPro" id="IPR001610">
    <property type="entry name" value="PAC"/>
</dbReference>
<evidence type="ECO:0000313" key="10">
    <source>
        <dbReference type="EMBL" id="SDM47546.1"/>
    </source>
</evidence>
<dbReference type="CDD" id="cd00082">
    <property type="entry name" value="HisKA"/>
    <property type="match status" value="1"/>
</dbReference>
<name>A0A1G9TID7_9BACT</name>
<dbReference type="FunFam" id="3.30.565.10:FF:000010">
    <property type="entry name" value="Sensor histidine kinase RcsC"/>
    <property type="match status" value="1"/>
</dbReference>
<evidence type="ECO:0000259" key="8">
    <source>
        <dbReference type="PROSITE" id="PS50112"/>
    </source>
</evidence>
<dbReference type="Pfam" id="PF08447">
    <property type="entry name" value="PAS_3"/>
    <property type="match status" value="1"/>
</dbReference>
<dbReference type="InterPro" id="IPR005467">
    <property type="entry name" value="His_kinase_dom"/>
</dbReference>
<dbReference type="STRING" id="392333.SAMN05660860_02615"/>
<dbReference type="Pfam" id="PF08448">
    <property type="entry name" value="PAS_4"/>
    <property type="match status" value="1"/>
</dbReference>
<accession>A0A1G9TID7</accession>
<gene>
    <name evidence="10" type="ORF">SAMN05660860_02615</name>
</gene>
<evidence type="ECO:0000256" key="1">
    <source>
        <dbReference type="ARBA" id="ARBA00000085"/>
    </source>
</evidence>
<feature type="domain" description="Response regulatory" evidence="7">
    <location>
        <begin position="558"/>
        <end position="677"/>
    </location>
</feature>
<dbReference type="AlphaFoldDB" id="A0A1G9TID7"/>
<dbReference type="Gene3D" id="3.30.565.10">
    <property type="entry name" value="Histidine kinase-like ATPase, C-terminal domain"/>
    <property type="match status" value="1"/>
</dbReference>
<keyword evidence="3 4" id="KW-0597">Phosphoprotein</keyword>
<dbReference type="PROSITE" id="PS50112">
    <property type="entry name" value="PAS"/>
    <property type="match status" value="1"/>
</dbReference>
<dbReference type="PANTHER" id="PTHR45339:SF5">
    <property type="entry name" value="HISTIDINE KINASE"/>
    <property type="match status" value="1"/>
</dbReference>
<dbReference type="Pfam" id="PF02518">
    <property type="entry name" value="HATPase_c"/>
    <property type="match status" value="1"/>
</dbReference>
<evidence type="ECO:0000256" key="2">
    <source>
        <dbReference type="ARBA" id="ARBA00012438"/>
    </source>
</evidence>
<feature type="domain" description="PAS" evidence="8">
    <location>
        <begin position="42"/>
        <end position="112"/>
    </location>
</feature>
<dbReference type="RefSeq" id="WP_052446367.1">
    <property type="nucleotide sequence ID" value="NZ_FNGU01000006.1"/>
</dbReference>
<dbReference type="SUPFAM" id="SSF47384">
    <property type="entry name" value="Homodimeric domain of signal transducing histidine kinase"/>
    <property type="match status" value="1"/>
</dbReference>
<dbReference type="PANTHER" id="PTHR45339">
    <property type="entry name" value="HYBRID SIGNAL TRANSDUCTION HISTIDINE KINASE J"/>
    <property type="match status" value="1"/>
</dbReference>
<organism evidence="10 11">
    <name type="scientific">Geoalkalibacter ferrihydriticus</name>
    <dbReference type="NCBI Taxonomy" id="392333"/>
    <lineage>
        <taxon>Bacteria</taxon>
        <taxon>Pseudomonadati</taxon>
        <taxon>Thermodesulfobacteriota</taxon>
        <taxon>Desulfuromonadia</taxon>
        <taxon>Desulfuromonadales</taxon>
        <taxon>Geoalkalibacteraceae</taxon>
        <taxon>Geoalkalibacter</taxon>
    </lineage>
</organism>
<dbReference type="CDD" id="cd17546">
    <property type="entry name" value="REC_hyHK_CKI1_RcsC-like"/>
    <property type="match status" value="1"/>
</dbReference>
<dbReference type="Gene3D" id="1.10.287.130">
    <property type="match status" value="1"/>
</dbReference>
<dbReference type="PROSITE" id="PS50113">
    <property type="entry name" value="PAC"/>
    <property type="match status" value="2"/>
</dbReference>
<dbReference type="InterPro" id="IPR036097">
    <property type="entry name" value="HisK_dim/P_sf"/>
</dbReference>
<evidence type="ECO:0000259" key="7">
    <source>
        <dbReference type="PROSITE" id="PS50110"/>
    </source>
</evidence>
<feature type="domain" description="Histidine kinase" evidence="6">
    <location>
        <begin position="312"/>
        <end position="534"/>
    </location>
</feature>
<dbReference type="SMART" id="SM00387">
    <property type="entry name" value="HATPase_c"/>
    <property type="match status" value="1"/>
</dbReference>
<evidence type="ECO:0000259" key="9">
    <source>
        <dbReference type="PROSITE" id="PS50113"/>
    </source>
</evidence>
<dbReference type="SMART" id="SM00388">
    <property type="entry name" value="HisKA"/>
    <property type="match status" value="1"/>
</dbReference>
<sequence length="681" mass="76214">MQDSEMPREKLLAELAAARREISRLKAEETKHQRVEEVLRTSEENFRLLVENTDELVVKVDPDGKFQFVSPSYCALFGKTEEQLLNERFIPLVHEEDRESTLEAMENLFKPPYSVYLEQRALTKNGWRWLAWSDKAILNERGEISAIVGVGRDITDRKLLEEAESESRRLLRNVLDTVPVRVFWKDLEGRYLGCNLPFARDAGFTSSEQIIGKLDFDLSWIEQAELYRADDRQVTESGVAKLAYEEPQTTPDGQRIWLRTSKAPLRDASGKIIGILGTYEDITDHKRAQEALIAAKEQADAANRAKSEFLANMSHEIRTPLNGIMGTLHYLQTTSLNPDQKQFTQMAITSAERLTRLLSDILDISRIEAGKLEIIEAEFNLKNLSDSVAGLFAVTTRDKGVDLQCTLDSSVPVYLKGDEARLRQILFNLVGNALKFTDSGRVSLEIKPFLADDTLEPQILFQVTDTGIGIPEERLHDLFQPFSQAGCDPARNDQGVGLGLSIVKRIVDLMGGRVMLESRVGRGTRVQVILPFKFADRPDQKPQPVGATAPNQAGDCLTLLLAEDNPVNRLAMQRLLELAGHKVISAGNGRQALELLAEQDFDCILMDVQMPVMNGIQATRTIRTSREFGNKREIPIIAITAYAMAGDRERLLAAGMNAYLAKPIDVKALKKVLARVTGNDI</sequence>
<dbReference type="SMART" id="SM00448">
    <property type="entry name" value="REC"/>
    <property type="match status" value="1"/>
</dbReference>
<evidence type="ECO:0000259" key="6">
    <source>
        <dbReference type="PROSITE" id="PS50109"/>
    </source>
</evidence>
<dbReference type="EC" id="2.7.13.3" evidence="2"/>
<dbReference type="SMART" id="SM00091">
    <property type="entry name" value="PAS"/>
    <property type="match status" value="2"/>
</dbReference>
<dbReference type="PRINTS" id="PR00344">
    <property type="entry name" value="BCTRLSENSOR"/>
</dbReference>
<dbReference type="Pfam" id="PF00072">
    <property type="entry name" value="Response_reg"/>
    <property type="match status" value="1"/>
</dbReference>
<dbReference type="OrthoDB" id="5392202at2"/>
<reference evidence="10 11" key="1">
    <citation type="submission" date="2016-10" db="EMBL/GenBank/DDBJ databases">
        <authorList>
            <person name="de Groot N.N."/>
        </authorList>
    </citation>
    <scope>NUCLEOTIDE SEQUENCE [LARGE SCALE GENOMIC DNA]</scope>
    <source>
        <strain evidence="10 11">DSM 17813</strain>
    </source>
</reference>
<dbReference type="CDD" id="cd16922">
    <property type="entry name" value="HATPase_EvgS-ArcB-TorS-like"/>
    <property type="match status" value="1"/>
</dbReference>
<proteinExistence type="predicted"/>
<feature type="domain" description="PAC" evidence="9">
    <location>
        <begin position="242"/>
        <end position="294"/>
    </location>
</feature>
<dbReference type="PROSITE" id="PS50109">
    <property type="entry name" value="HIS_KIN"/>
    <property type="match status" value="1"/>
</dbReference>
<dbReference type="NCBIfam" id="TIGR00229">
    <property type="entry name" value="sensory_box"/>
    <property type="match status" value="2"/>
</dbReference>